<gene>
    <name evidence="2" type="ORF">ACIPEN_13460</name>
</gene>
<name>A0ABW8F0L4_9BURK</name>
<dbReference type="EMBL" id="JBIUZV010000007">
    <property type="protein sequence ID" value="MFJ3046832.1"/>
    <property type="molecule type" value="Genomic_DNA"/>
</dbReference>
<feature type="compositionally biased region" description="Low complexity" evidence="1">
    <location>
        <begin position="654"/>
        <end position="664"/>
    </location>
</feature>
<evidence type="ECO:0000256" key="1">
    <source>
        <dbReference type="SAM" id="MobiDB-lite"/>
    </source>
</evidence>
<feature type="compositionally biased region" description="Basic and acidic residues" evidence="1">
    <location>
        <begin position="668"/>
        <end position="693"/>
    </location>
</feature>
<reference evidence="2 3" key="1">
    <citation type="submission" date="2024-10" db="EMBL/GenBank/DDBJ databases">
        <title>The Natural Products Discovery Center: Release of the First 8490 Sequenced Strains for Exploring Actinobacteria Biosynthetic Diversity.</title>
        <authorList>
            <person name="Kalkreuter E."/>
            <person name="Kautsar S.A."/>
            <person name="Yang D."/>
            <person name="Bader C.D."/>
            <person name="Teijaro C.N."/>
            <person name="Fluegel L."/>
            <person name="Davis C.M."/>
            <person name="Simpson J.R."/>
            <person name="Lauterbach L."/>
            <person name="Steele A.D."/>
            <person name="Gui C."/>
            <person name="Meng S."/>
            <person name="Li G."/>
            <person name="Viehrig K."/>
            <person name="Ye F."/>
            <person name="Su P."/>
            <person name="Kiefer A.F."/>
            <person name="Nichols A."/>
            <person name="Cepeda A.J."/>
            <person name="Yan W."/>
            <person name="Fan B."/>
            <person name="Jiang Y."/>
            <person name="Adhikari A."/>
            <person name="Zheng C.-J."/>
            <person name="Schuster L."/>
            <person name="Cowan T.M."/>
            <person name="Smanski M.J."/>
            <person name="Chevrette M.G."/>
            <person name="De Carvalho L.P.S."/>
            <person name="Shen B."/>
        </authorList>
    </citation>
    <scope>NUCLEOTIDE SEQUENCE [LARGE SCALE GENOMIC DNA]</scope>
    <source>
        <strain evidence="2 3">NPDC087045</strain>
    </source>
</reference>
<sequence>MPRVLFFPLPALRPTKHKEINQHQDRLQRTRYLQPCSAYCQLPVTACNACNNHSVNLAFMGAVGEQLGWDSHVRFRHDYSQQEHDMKADKNRFTTLVSSSLIISLLALAGCNKTNTPADTPPNTAAAAAAPTTAPYTPPTADQLSQMVAPIALFPDKLVAQVLAGATYPDQITSANQWLAQNPSLKGAALQNAANQQPWDVSVKSLTAFPSVLNQMASNTQWTTALGEAYVNDPSDVMNAIQAMRLRAQQSGNLKNSQQLRITSVARAAPPPNYASAPGEPLVYSGPEVIPPPPQTIVIEPAQPDVVYVPSYNPAVVYGGAVPVYPGYVYHPPVYSTGDVVATGVLSFGVGILVGAVISNHDWGWHSWGMNWGGPGPGSDGPGYGGGPNYGGGPGGGWHRPAVVYNNTTYISKSTTVINHIDNHIDNHNNNSRTVNNYGTTNNNNGTINNNANRPTFNAAAPNANARVQAAPGGPMTMPHFAAGDTRPGARPANVPETQHGAGNAPMRPHANALTQAAPGGPMTMPHFAAGDTRPGARPANAPETQHGAGNAPMQPHANGHEPEVTSHAAAAQKPNPGSMQRPGAMESRQQNAERPHQPDARPSGPTQGEARQEHAARENVPTHQNPNVSAPPRPQAPPHEQAPQVHAKPAEQPRPQAQPHAQPQPHPQEHAQPRPQEHPQAKKEERREEKKE</sequence>
<keyword evidence="3" id="KW-1185">Reference proteome</keyword>
<dbReference type="InterPro" id="IPR021728">
    <property type="entry name" value="DUF3300"/>
</dbReference>
<evidence type="ECO:0000313" key="3">
    <source>
        <dbReference type="Proteomes" id="UP001617427"/>
    </source>
</evidence>
<dbReference type="Proteomes" id="UP001617427">
    <property type="component" value="Unassembled WGS sequence"/>
</dbReference>
<comment type="caution">
    <text evidence="2">The sequence shown here is derived from an EMBL/GenBank/DDBJ whole genome shotgun (WGS) entry which is preliminary data.</text>
</comment>
<proteinExistence type="predicted"/>
<dbReference type="PANTHER" id="PTHR40269">
    <property type="entry name" value="OUTER MEMBRANE PROTEIN-RELATED"/>
    <property type="match status" value="1"/>
</dbReference>
<organism evidence="2 3">
    <name type="scientific">Herbaspirillum chlorophenolicum</name>
    <dbReference type="NCBI Taxonomy" id="211589"/>
    <lineage>
        <taxon>Bacteria</taxon>
        <taxon>Pseudomonadati</taxon>
        <taxon>Pseudomonadota</taxon>
        <taxon>Betaproteobacteria</taxon>
        <taxon>Burkholderiales</taxon>
        <taxon>Oxalobacteraceae</taxon>
        <taxon>Herbaspirillum</taxon>
    </lineage>
</organism>
<dbReference type="RefSeq" id="WP_402701128.1">
    <property type="nucleotide sequence ID" value="NZ_JBIUZV010000007.1"/>
</dbReference>
<dbReference type="Pfam" id="PF11737">
    <property type="entry name" value="DUF3300"/>
    <property type="match status" value="1"/>
</dbReference>
<dbReference type="PANTHER" id="PTHR40269:SF1">
    <property type="entry name" value="OUTER MEMBRANE PROTEIN"/>
    <property type="match status" value="1"/>
</dbReference>
<feature type="region of interest" description="Disordered" evidence="1">
    <location>
        <begin position="485"/>
        <end position="693"/>
    </location>
</feature>
<evidence type="ECO:0000313" key="2">
    <source>
        <dbReference type="EMBL" id="MFJ3046832.1"/>
    </source>
</evidence>
<feature type="region of interest" description="Disordered" evidence="1">
    <location>
        <begin position="117"/>
        <end position="138"/>
    </location>
</feature>
<protein>
    <submittedName>
        <fullName evidence="2">DUF3300 domain-containing protein</fullName>
    </submittedName>
</protein>
<accession>A0ABW8F0L4</accession>